<feature type="domain" description="NAD-dependent epimerase/dehydratase" evidence="2">
    <location>
        <begin position="3"/>
        <end position="253"/>
    </location>
</feature>
<dbReference type="Gene3D" id="3.40.50.720">
    <property type="entry name" value="NAD(P)-binding Rossmann-like Domain"/>
    <property type="match status" value="1"/>
</dbReference>
<accession>B9M2S0</accession>
<evidence type="ECO:0000259" key="2">
    <source>
        <dbReference type="Pfam" id="PF01370"/>
    </source>
</evidence>
<proteinExistence type="predicted"/>
<organism evidence="3 4">
    <name type="scientific">Geotalea daltonii (strain DSM 22248 / JCM 15807 / FRC-32)</name>
    <name type="common">Geobacter daltonii</name>
    <dbReference type="NCBI Taxonomy" id="316067"/>
    <lineage>
        <taxon>Bacteria</taxon>
        <taxon>Pseudomonadati</taxon>
        <taxon>Thermodesulfobacteriota</taxon>
        <taxon>Desulfuromonadia</taxon>
        <taxon>Geobacterales</taxon>
        <taxon>Geobacteraceae</taxon>
        <taxon>Geotalea</taxon>
    </lineage>
</organism>
<sequence>MRILITGGAGFIGSHLAERLFLCGHDIIIVDNFNDFYSPAVKRRNFTETAGNAAACGRRLLLCEGDIRDEEFIRAIFTQELPDAVIHLAAAAGVRPSIDNPLLYEEVNVRGTMNLLEAAKAIGVRLFLFASSSSVYGNNPKVPFAEADPVDNPISPYAATKKAGELICHTYHHLYDINIACLRFFTVYGPRQRPDLAISKFVRLIEQGKPIPFYGDGSTSRDYTYIGDIVAGIEKALQWVNTGEKRYDIFNLGGSSPVALNRLVKIIEHQLGKKAVLECLPMQAGDVERTFANIEKSSSVLGYKPVTPIEEGIANFVRWYQDSEQPLP</sequence>
<protein>
    <submittedName>
        <fullName evidence="3">UDP-galacturonate 4-epimerase</fullName>
    </submittedName>
</protein>
<dbReference type="AlphaFoldDB" id="B9M2S0"/>
<evidence type="ECO:0000313" key="4">
    <source>
        <dbReference type="Proteomes" id="UP000007721"/>
    </source>
</evidence>
<evidence type="ECO:0000256" key="1">
    <source>
        <dbReference type="ARBA" id="ARBA00023027"/>
    </source>
</evidence>
<name>B9M2S0_GEODF</name>
<dbReference type="EMBL" id="CP001390">
    <property type="protein sequence ID" value="ACM21266.1"/>
    <property type="molecule type" value="Genomic_DNA"/>
</dbReference>
<dbReference type="Proteomes" id="UP000007721">
    <property type="component" value="Chromosome"/>
</dbReference>
<dbReference type="STRING" id="316067.Geob_2923"/>
<evidence type="ECO:0000313" key="3">
    <source>
        <dbReference type="EMBL" id="ACM21266.1"/>
    </source>
</evidence>
<dbReference type="RefSeq" id="WP_012647994.1">
    <property type="nucleotide sequence ID" value="NC_011979.1"/>
</dbReference>
<dbReference type="InterPro" id="IPR001509">
    <property type="entry name" value="Epimerase_deHydtase"/>
</dbReference>
<dbReference type="Gene3D" id="3.90.25.10">
    <property type="entry name" value="UDP-galactose 4-epimerase, domain 1"/>
    <property type="match status" value="1"/>
</dbReference>
<reference evidence="3 4" key="1">
    <citation type="submission" date="2009-01" db="EMBL/GenBank/DDBJ databases">
        <title>Complete sequence of Geobacter sp. FRC-32.</title>
        <authorList>
            <consortium name="US DOE Joint Genome Institute"/>
            <person name="Lucas S."/>
            <person name="Copeland A."/>
            <person name="Lapidus A."/>
            <person name="Glavina del Rio T."/>
            <person name="Dalin E."/>
            <person name="Tice H."/>
            <person name="Bruce D."/>
            <person name="Goodwin L."/>
            <person name="Pitluck S."/>
            <person name="Saunders E."/>
            <person name="Brettin T."/>
            <person name="Detter J.C."/>
            <person name="Han C."/>
            <person name="Larimer F."/>
            <person name="Land M."/>
            <person name="Hauser L."/>
            <person name="Kyrpides N."/>
            <person name="Ovchinnikova G."/>
            <person name="Kostka J."/>
            <person name="Richardson P."/>
        </authorList>
    </citation>
    <scope>NUCLEOTIDE SEQUENCE [LARGE SCALE GENOMIC DNA]</scope>
    <source>
        <strain evidence="4">DSM 22248 / JCM 15807 / FRC-32</strain>
    </source>
</reference>
<dbReference type="InterPro" id="IPR036291">
    <property type="entry name" value="NAD(P)-bd_dom_sf"/>
</dbReference>
<dbReference type="SUPFAM" id="SSF51735">
    <property type="entry name" value="NAD(P)-binding Rossmann-fold domains"/>
    <property type="match status" value="1"/>
</dbReference>
<dbReference type="HOGENOM" id="CLU_007383_1_7_7"/>
<dbReference type="PANTHER" id="PTHR43574">
    <property type="entry name" value="EPIMERASE-RELATED"/>
    <property type="match status" value="1"/>
</dbReference>
<dbReference type="eggNOG" id="COG0451">
    <property type="taxonomic scope" value="Bacteria"/>
</dbReference>
<dbReference type="PRINTS" id="PR01713">
    <property type="entry name" value="NUCEPIMERASE"/>
</dbReference>
<dbReference type="Pfam" id="PF01370">
    <property type="entry name" value="Epimerase"/>
    <property type="match status" value="1"/>
</dbReference>
<dbReference type="KEGG" id="geo:Geob_2923"/>
<keyword evidence="1" id="KW-0520">NAD</keyword>
<keyword evidence="4" id="KW-1185">Reference proteome</keyword>
<gene>
    <name evidence="3" type="ordered locus">Geob_2923</name>
</gene>
<dbReference type="OrthoDB" id="9802815at2"/>